<keyword evidence="2" id="KW-0597">Phosphoprotein</keyword>
<dbReference type="GO" id="GO:0000976">
    <property type="term" value="F:transcription cis-regulatory region binding"/>
    <property type="evidence" value="ECO:0007669"/>
    <property type="project" value="TreeGrafter"/>
</dbReference>
<sequence length="222" mass="24454">MKILVAEDDAAILKTVRAALEEGGFATLGVSDGKEAEFMGQTETFDAVVLDLGLPGLDGISILEAWRKAGRTMPVLILTAREEWSEKVRGFRAGADDYVTKPFRPEEVVIRVRSLVRRANGHATSILQCGPLALDTQMGAIARDGLPLKLTAFEFRLLGYMMHHPERVLTRTELSEHLYADDADRDYNSIEVVIGRLRKKVGAGQIETVRGQGYRLTAEPSS</sequence>
<evidence type="ECO:0000256" key="2">
    <source>
        <dbReference type="PROSITE-ProRule" id="PRU00169"/>
    </source>
</evidence>
<evidence type="ECO:0000256" key="3">
    <source>
        <dbReference type="PROSITE-ProRule" id="PRU01091"/>
    </source>
</evidence>
<dbReference type="PROSITE" id="PS51755">
    <property type="entry name" value="OMPR_PHOB"/>
    <property type="match status" value="1"/>
</dbReference>
<organism evidence="6 7">
    <name type="scientific">Pelagibacterium luteolum</name>
    <dbReference type="NCBI Taxonomy" id="440168"/>
    <lineage>
        <taxon>Bacteria</taxon>
        <taxon>Pseudomonadati</taxon>
        <taxon>Pseudomonadota</taxon>
        <taxon>Alphaproteobacteria</taxon>
        <taxon>Hyphomicrobiales</taxon>
        <taxon>Devosiaceae</taxon>
        <taxon>Pelagibacterium</taxon>
    </lineage>
</organism>
<feature type="domain" description="OmpR/PhoB-type" evidence="5">
    <location>
        <begin position="124"/>
        <end position="218"/>
    </location>
</feature>
<dbReference type="InterPro" id="IPR001789">
    <property type="entry name" value="Sig_transdc_resp-reg_receiver"/>
</dbReference>
<dbReference type="SUPFAM" id="SSF52172">
    <property type="entry name" value="CheY-like"/>
    <property type="match status" value="1"/>
</dbReference>
<evidence type="ECO:0000256" key="1">
    <source>
        <dbReference type="ARBA" id="ARBA00023125"/>
    </source>
</evidence>
<dbReference type="AlphaFoldDB" id="A0A1G7RQ75"/>
<dbReference type="RefSeq" id="WP_090589425.1">
    <property type="nucleotide sequence ID" value="NZ_FNCS01000001.1"/>
</dbReference>
<dbReference type="GO" id="GO:0006355">
    <property type="term" value="P:regulation of DNA-templated transcription"/>
    <property type="evidence" value="ECO:0007669"/>
    <property type="project" value="InterPro"/>
</dbReference>
<dbReference type="Proteomes" id="UP000199495">
    <property type="component" value="Unassembled WGS sequence"/>
</dbReference>
<evidence type="ECO:0000313" key="6">
    <source>
        <dbReference type="EMBL" id="SDG12835.1"/>
    </source>
</evidence>
<proteinExistence type="predicted"/>
<gene>
    <name evidence="6" type="ORF">SAMN04487974_10146</name>
</gene>
<dbReference type="Gene3D" id="6.10.250.690">
    <property type="match status" value="1"/>
</dbReference>
<dbReference type="PANTHER" id="PTHR48111:SF37">
    <property type="entry name" value="RESPONSE REGULATOR PROTEIN CARR"/>
    <property type="match status" value="1"/>
</dbReference>
<feature type="domain" description="Response regulatory" evidence="4">
    <location>
        <begin position="2"/>
        <end position="116"/>
    </location>
</feature>
<dbReference type="InterPro" id="IPR036388">
    <property type="entry name" value="WH-like_DNA-bd_sf"/>
</dbReference>
<dbReference type="InterPro" id="IPR016032">
    <property type="entry name" value="Sig_transdc_resp-reg_C-effctor"/>
</dbReference>
<evidence type="ECO:0000259" key="5">
    <source>
        <dbReference type="PROSITE" id="PS51755"/>
    </source>
</evidence>
<dbReference type="CDD" id="cd00383">
    <property type="entry name" value="trans_reg_C"/>
    <property type="match status" value="1"/>
</dbReference>
<dbReference type="EMBL" id="FNCS01000001">
    <property type="protein sequence ID" value="SDG12835.1"/>
    <property type="molecule type" value="Genomic_DNA"/>
</dbReference>
<feature type="DNA-binding region" description="OmpR/PhoB-type" evidence="3">
    <location>
        <begin position="124"/>
        <end position="218"/>
    </location>
</feature>
<accession>A0A1G7RQ75</accession>
<dbReference type="Pfam" id="PF00072">
    <property type="entry name" value="Response_reg"/>
    <property type="match status" value="1"/>
</dbReference>
<dbReference type="SMART" id="SM00862">
    <property type="entry name" value="Trans_reg_C"/>
    <property type="match status" value="1"/>
</dbReference>
<evidence type="ECO:0000259" key="4">
    <source>
        <dbReference type="PROSITE" id="PS50110"/>
    </source>
</evidence>
<name>A0A1G7RQ75_9HYPH</name>
<reference evidence="6 7" key="1">
    <citation type="submission" date="2016-10" db="EMBL/GenBank/DDBJ databases">
        <authorList>
            <person name="de Groot N.N."/>
        </authorList>
    </citation>
    <scope>NUCLEOTIDE SEQUENCE [LARGE SCALE GENOMIC DNA]</scope>
    <source>
        <strain evidence="6 7">CGMCC 1.10267</strain>
    </source>
</reference>
<dbReference type="STRING" id="440168.SAMN04487974_10146"/>
<dbReference type="Gene3D" id="1.10.10.10">
    <property type="entry name" value="Winged helix-like DNA-binding domain superfamily/Winged helix DNA-binding domain"/>
    <property type="match status" value="1"/>
</dbReference>
<keyword evidence="7" id="KW-1185">Reference proteome</keyword>
<dbReference type="InterPro" id="IPR039420">
    <property type="entry name" value="WalR-like"/>
</dbReference>
<dbReference type="SMART" id="SM00448">
    <property type="entry name" value="REC"/>
    <property type="match status" value="1"/>
</dbReference>
<feature type="modified residue" description="4-aspartylphosphate" evidence="2">
    <location>
        <position position="51"/>
    </location>
</feature>
<dbReference type="InterPro" id="IPR001867">
    <property type="entry name" value="OmpR/PhoB-type_DNA-bd"/>
</dbReference>
<dbReference type="GO" id="GO:0032993">
    <property type="term" value="C:protein-DNA complex"/>
    <property type="evidence" value="ECO:0007669"/>
    <property type="project" value="TreeGrafter"/>
</dbReference>
<dbReference type="InterPro" id="IPR011006">
    <property type="entry name" value="CheY-like_superfamily"/>
</dbReference>
<dbReference type="PANTHER" id="PTHR48111">
    <property type="entry name" value="REGULATOR OF RPOS"/>
    <property type="match status" value="1"/>
</dbReference>
<dbReference type="Gene3D" id="3.40.50.2300">
    <property type="match status" value="1"/>
</dbReference>
<dbReference type="PROSITE" id="PS50110">
    <property type="entry name" value="RESPONSE_REGULATORY"/>
    <property type="match status" value="1"/>
</dbReference>
<protein>
    <submittedName>
        <fullName evidence="6">Two-component system, OmpR family, response regulator</fullName>
    </submittedName>
</protein>
<keyword evidence="1 3" id="KW-0238">DNA-binding</keyword>
<dbReference type="Pfam" id="PF00486">
    <property type="entry name" value="Trans_reg_C"/>
    <property type="match status" value="1"/>
</dbReference>
<dbReference type="SUPFAM" id="SSF46894">
    <property type="entry name" value="C-terminal effector domain of the bipartite response regulators"/>
    <property type="match status" value="1"/>
</dbReference>
<dbReference type="OrthoDB" id="9802426at2"/>
<dbReference type="GO" id="GO:0005829">
    <property type="term" value="C:cytosol"/>
    <property type="evidence" value="ECO:0007669"/>
    <property type="project" value="TreeGrafter"/>
</dbReference>
<dbReference type="GO" id="GO:0000156">
    <property type="term" value="F:phosphorelay response regulator activity"/>
    <property type="evidence" value="ECO:0007669"/>
    <property type="project" value="TreeGrafter"/>
</dbReference>
<evidence type="ECO:0000313" key="7">
    <source>
        <dbReference type="Proteomes" id="UP000199495"/>
    </source>
</evidence>